<dbReference type="RefSeq" id="WP_258824563.1">
    <property type="nucleotide sequence ID" value="NZ_JANUHB010000008.1"/>
</dbReference>
<dbReference type="PROSITE" id="PS51186">
    <property type="entry name" value="GNAT"/>
    <property type="match status" value="1"/>
</dbReference>
<name>A0ABT2DHE2_9BURK</name>
<dbReference type="GO" id="GO:0016746">
    <property type="term" value="F:acyltransferase activity"/>
    <property type="evidence" value="ECO:0007669"/>
    <property type="project" value="UniProtKB-KW"/>
</dbReference>
<protein>
    <submittedName>
        <fullName evidence="2">GNAT family N-acetyltransferase</fullName>
        <ecNumber evidence="2">2.3.1.-</ecNumber>
    </submittedName>
</protein>
<dbReference type="EMBL" id="JANUHB010000008">
    <property type="protein sequence ID" value="MCS0810735.1"/>
    <property type="molecule type" value="Genomic_DNA"/>
</dbReference>
<proteinExistence type="predicted"/>
<organism evidence="2 3">
    <name type="scientific">Massilia agilis</name>
    <dbReference type="NCBI Taxonomy" id="1811226"/>
    <lineage>
        <taxon>Bacteria</taxon>
        <taxon>Pseudomonadati</taxon>
        <taxon>Pseudomonadota</taxon>
        <taxon>Betaproteobacteria</taxon>
        <taxon>Burkholderiales</taxon>
        <taxon>Oxalobacteraceae</taxon>
        <taxon>Telluria group</taxon>
        <taxon>Massilia</taxon>
    </lineage>
</organism>
<accession>A0ABT2DHE2</accession>
<dbReference type="EC" id="2.3.1.-" evidence="2"/>
<dbReference type="Proteomes" id="UP001206126">
    <property type="component" value="Unassembled WGS sequence"/>
</dbReference>
<dbReference type="InterPro" id="IPR000182">
    <property type="entry name" value="GNAT_dom"/>
</dbReference>
<reference evidence="2 3" key="1">
    <citation type="submission" date="2022-08" db="EMBL/GenBank/DDBJ databases">
        <title>Reclassification of Massilia species as members of the genera Telluria, Duganella, Pseudoduganella, Mokoshia gen. nov. and Zemynaea gen. nov. using orthogonal and non-orthogonal genome-based approaches.</title>
        <authorList>
            <person name="Bowman J.P."/>
        </authorList>
    </citation>
    <scope>NUCLEOTIDE SEQUENCE [LARGE SCALE GENOMIC DNA]</scope>
    <source>
        <strain evidence="2 3">JCM 31605</strain>
    </source>
</reference>
<dbReference type="CDD" id="cd04301">
    <property type="entry name" value="NAT_SF"/>
    <property type="match status" value="1"/>
</dbReference>
<gene>
    <name evidence="2" type="ORF">NX774_22660</name>
</gene>
<sequence>MSSEYVVAVESKPEPGDMAAIVRGLTEFNASKAAGDTPNYLLVTLRDAEGTVVGGLLGATYLGWLQVQALWLPEALRGGGHGRALMAQAEQEAIRRGCPRAFLETLSFQALPFYEKLGYKVFSKLPDFPPGGARYALTKELACE</sequence>
<keyword evidence="2" id="KW-0808">Transferase</keyword>
<dbReference type="Pfam" id="PF00583">
    <property type="entry name" value="Acetyltransf_1"/>
    <property type="match status" value="1"/>
</dbReference>
<evidence type="ECO:0000313" key="3">
    <source>
        <dbReference type="Proteomes" id="UP001206126"/>
    </source>
</evidence>
<dbReference type="Gene3D" id="3.40.630.30">
    <property type="match status" value="1"/>
</dbReference>
<dbReference type="SUPFAM" id="SSF55729">
    <property type="entry name" value="Acyl-CoA N-acyltransferases (Nat)"/>
    <property type="match status" value="1"/>
</dbReference>
<dbReference type="InterPro" id="IPR016181">
    <property type="entry name" value="Acyl_CoA_acyltransferase"/>
</dbReference>
<evidence type="ECO:0000259" key="1">
    <source>
        <dbReference type="PROSITE" id="PS51186"/>
    </source>
</evidence>
<evidence type="ECO:0000313" key="2">
    <source>
        <dbReference type="EMBL" id="MCS0810735.1"/>
    </source>
</evidence>
<keyword evidence="3" id="KW-1185">Reference proteome</keyword>
<feature type="domain" description="N-acetyltransferase" evidence="1">
    <location>
        <begin position="7"/>
        <end position="140"/>
    </location>
</feature>
<keyword evidence="2" id="KW-0012">Acyltransferase</keyword>
<comment type="caution">
    <text evidence="2">The sequence shown here is derived from an EMBL/GenBank/DDBJ whole genome shotgun (WGS) entry which is preliminary data.</text>
</comment>